<reference evidence="1 2" key="1">
    <citation type="submission" date="2015-02" db="EMBL/GenBank/DDBJ databases">
        <title>Improved understanding of the partial-nitritation anammox process through 23 genomes representing the majority of the microbial community.</title>
        <authorList>
            <person name="Speth D.R."/>
            <person name="In T Zandt M."/>
            <person name="Guerrero Cruz S."/>
            <person name="Jetten M.S."/>
            <person name="Dutilh B.E."/>
        </authorList>
    </citation>
    <scope>NUCLEOTIDE SEQUENCE [LARGE SCALE GENOMIC DNA]</scope>
    <source>
        <strain evidence="1">OLB20</strain>
    </source>
</reference>
<dbReference type="STRING" id="1617426.TR69_WS6001000884"/>
<dbReference type="AlphaFoldDB" id="A0A136LYY6"/>
<proteinExistence type="predicted"/>
<sequence length="298" mass="34409">MTTDSPDILARVDASDQIAELRKFHRPELLHKDFDHAAVADFLHERDIEYSQDMLIVISEEDRDRLYGVKAPAFFHPLTGMIFLVPSDSPLNDEGNVVHEAGHKSGRQDIWVKRLTDEKDANPRYTVSEESTGIMVRHTLPFENTTGVFLEEGYVKFLQYEYLLRRVHSESAIGGASFTQFARSFAYLTEVYDQLHEEGEFMQVFLAARQTNEGFNAFRDKLQKAFSETFFDMLMVACSSYSDSDDDYEEYILVSQMNDIMTYLRKIKYGKKEEAEDFARLALMEFLKGRSSNEAEDT</sequence>
<accession>A0A136LYY6</accession>
<dbReference type="EMBL" id="JYNZ01000003">
    <property type="protein sequence ID" value="KXK26863.1"/>
    <property type="molecule type" value="Genomic_DNA"/>
</dbReference>
<evidence type="ECO:0000313" key="1">
    <source>
        <dbReference type="EMBL" id="KXK26863.1"/>
    </source>
</evidence>
<gene>
    <name evidence="1" type="ORF">TR69_WS6001000884</name>
</gene>
<name>A0A136LYY6_9BACT</name>
<organism evidence="1 2">
    <name type="scientific">candidate division WS6 bacterium OLB20</name>
    <dbReference type="NCBI Taxonomy" id="1617426"/>
    <lineage>
        <taxon>Bacteria</taxon>
        <taxon>Candidatus Dojkabacteria</taxon>
    </lineage>
</organism>
<protein>
    <submittedName>
        <fullName evidence="1">Uncharacterized protein</fullName>
    </submittedName>
</protein>
<dbReference type="Proteomes" id="UP000070457">
    <property type="component" value="Unassembled WGS sequence"/>
</dbReference>
<comment type="caution">
    <text evidence="1">The sequence shown here is derived from an EMBL/GenBank/DDBJ whole genome shotgun (WGS) entry which is preliminary data.</text>
</comment>
<evidence type="ECO:0000313" key="2">
    <source>
        <dbReference type="Proteomes" id="UP000070457"/>
    </source>
</evidence>